<dbReference type="AlphaFoldDB" id="A0A975F958"/>
<evidence type="ECO:0008006" key="4">
    <source>
        <dbReference type="Google" id="ProtNLM"/>
    </source>
</evidence>
<sequence>MKQIMTACCLALALGLTGCEPSSAPPIENLPWQITLSPAGNPQVFQVELGKSTLKDLMSQVRSFPEMAVFAHEGGQRRLEAYFGTQRLGLFDAKLLAELQVDDATLTALQTNATKREGMASGYWKHTVAEEDMAVVNALLIRKLVYIPAISYDAEIITQRFGTPTERLPSNDVNVEYWFYADKGLAIALNAKGSEVLYYVPIAGFAALKQELLEAKPKND</sequence>
<keyword evidence="3" id="KW-1185">Reference proteome</keyword>
<protein>
    <recommendedName>
        <fullName evidence="4">Lipoprotein</fullName>
    </recommendedName>
</protein>
<dbReference type="RefSeq" id="WP_210218716.1">
    <property type="nucleotide sequence ID" value="NZ_CP072793.1"/>
</dbReference>
<reference evidence="2" key="1">
    <citation type="submission" date="2021-04" db="EMBL/GenBank/DDBJ databases">
        <title>Genomics, taxonomy and metabolism of representatives of sulfur bacteria of the genus Thiothrix: Thiothrix fructosivorans QT, Thiothrix unzii A1T and three new species, Thiothrix subterranea sp. nov., Thiothrix litoralis sp. nov. and 'Candidatus Thiothrix anitrata' sp. nov.</title>
        <authorList>
            <person name="Ravin N.V."/>
            <person name="Smolyakov D."/>
            <person name="Rudenko T.S."/>
            <person name="Mardanov A.V."/>
            <person name="Beletsky A.V."/>
            <person name="Markov N.D."/>
            <person name="Fomenkov A.I."/>
            <person name="Roberts R.J."/>
            <person name="Karnachuk O.V."/>
            <person name="Novikov A."/>
            <person name="Grabovich M.Y."/>
        </authorList>
    </citation>
    <scope>NUCLEOTIDE SEQUENCE</scope>
    <source>
        <strain evidence="2">A1</strain>
    </source>
</reference>
<feature type="chain" id="PRO_5036823645" description="Lipoprotein" evidence="1">
    <location>
        <begin position="25"/>
        <end position="220"/>
    </location>
</feature>
<accession>A0A975F958</accession>
<evidence type="ECO:0000313" key="2">
    <source>
        <dbReference type="EMBL" id="QTR53189.1"/>
    </source>
</evidence>
<dbReference type="Proteomes" id="UP000672009">
    <property type="component" value="Chromosome"/>
</dbReference>
<name>A0A975F958_9GAMM</name>
<proteinExistence type="predicted"/>
<evidence type="ECO:0000313" key="3">
    <source>
        <dbReference type="Proteomes" id="UP000672009"/>
    </source>
</evidence>
<dbReference type="KEGG" id="tun:J9260_16015"/>
<organism evidence="2 3">
    <name type="scientific">Thiothrix unzii</name>
    <dbReference type="NCBI Taxonomy" id="111769"/>
    <lineage>
        <taxon>Bacteria</taxon>
        <taxon>Pseudomonadati</taxon>
        <taxon>Pseudomonadota</taxon>
        <taxon>Gammaproteobacteria</taxon>
        <taxon>Thiotrichales</taxon>
        <taxon>Thiotrichaceae</taxon>
        <taxon>Thiothrix</taxon>
    </lineage>
</organism>
<gene>
    <name evidence="2" type="ORF">J9260_16015</name>
</gene>
<dbReference type="PROSITE" id="PS51257">
    <property type="entry name" value="PROKAR_LIPOPROTEIN"/>
    <property type="match status" value="1"/>
</dbReference>
<feature type="signal peptide" evidence="1">
    <location>
        <begin position="1"/>
        <end position="24"/>
    </location>
</feature>
<keyword evidence="1" id="KW-0732">Signal</keyword>
<dbReference type="EMBL" id="CP072793">
    <property type="protein sequence ID" value="QTR53189.1"/>
    <property type="molecule type" value="Genomic_DNA"/>
</dbReference>
<evidence type="ECO:0000256" key="1">
    <source>
        <dbReference type="SAM" id="SignalP"/>
    </source>
</evidence>